<dbReference type="InterPro" id="IPR030922">
    <property type="entry name" value="LptF"/>
</dbReference>
<evidence type="ECO:0000256" key="10">
    <source>
        <dbReference type="ARBA" id="ARBA00023136"/>
    </source>
</evidence>
<dbReference type="RefSeq" id="WP_346052424.1">
    <property type="nucleotide sequence ID" value="NZ_JAYGII010000025.1"/>
</dbReference>
<feature type="transmembrane region" description="Helical" evidence="12">
    <location>
        <begin position="59"/>
        <end position="82"/>
    </location>
</feature>
<comment type="subcellular location">
    <subcellularLocation>
        <location evidence="2">Cell inner membrane</location>
        <topology evidence="2">Multi-pass membrane protein</topology>
    </subcellularLocation>
</comment>
<evidence type="ECO:0000256" key="1">
    <source>
        <dbReference type="ARBA" id="ARBA00002265"/>
    </source>
</evidence>
<feature type="transmembrane region" description="Helical" evidence="12">
    <location>
        <begin position="103"/>
        <end position="123"/>
    </location>
</feature>
<comment type="similarity">
    <text evidence="3">Belongs to the LptF/LptG family.</text>
</comment>
<keyword evidence="7" id="KW-0997">Cell inner membrane</keyword>
<evidence type="ECO:0000256" key="6">
    <source>
        <dbReference type="ARBA" id="ARBA00022475"/>
    </source>
</evidence>
<dbReference type="NCBIfam" id="TIGR04407">
    <property type="entry name" value="LptF_YjgP"/>
    <property type="match status" value="1"/>
</dbReference>
<protein>
    <recommendedName>
        <fullName evidence="4">Lipopolysaccharide export system permease protein LptF</fullName>
    </recommendedName>
</protein>
<accession>A0AAP6JHF1</accession>
<evidence type="ECO:0000313" key="14">
    <source>
        <dbReference type="Proteomes" id="UP001302316"/>
    </source>
</evidence>
<organism evidence="13 14">
    <name type="scientific">Natronospira elongata</name>
    <dbReference type="NCBI Taxonomy" id="3110268"/>
    <lineage>
        <taxon>Bacteria</taxon>
        <taxon>Pseudomonadati</taxon>
        <taxon>Pseudomonadota</taxon>
        <taxon>Gammaproteobacteria</taxon>
        <taxon>Natronospirales</taxon>
        <taxon>Natronospiraceae</taxon>
        <taxon>Natronospira</taxon>
    </lineage>
</organism>
<gene>
    <name evidence="13" type="primary">lptF</name>
    <name evidence="13" type="ORF">VCB98_10605</name>
</gene>
<evidence type="ECO:0000256" key="12">
    <source>
        <dbReference type="SAM" id="Phobius"/>
    </source>
</evidence>
<evidence type="ECO:0000256" key="5">
    <source>
        <dbReference type="ARBA" id="ARBA00022448"/>
    </source>
</evidence>
<proteinExistence type="inferred from homology"/>
<evidence type="ECO:0000256" key="8">
    <source>
        <dbReference type="ARBA" id="ARBA00022692"/>
    </source>
</evidence>
<keyword evidence="14" id="KW-1185">Reference proteome</keyword>
<keyword evidence="10 12" id="KW-0472">Membrane</keyword>
<dbReference type="PANTHER" id="PTHR33529:SF7">
    <property type="entry name" value="LIPOPOLYSACCHARIDE EXPORT SYSTEM PERMEASE PROTEIN LPTF"/>
    <property type="match status" value="1"/>
</dbReference>
<reference evidence="13 14" key="1">
    <citation type="submission" date="2023-12" db="EMBL/GenBank/DDBJ databases">
        <title>Whole-genome sequencing of halo(alkali)philic microorganisms from hypersaline lakes.</title>
        <authorList>
            <person name="Sorokin D.Y."/>
            <person name="Merkel A.Y."/>
            <person name="Messina E."/>
            <person name="Yakimov M."/>
        </authorList>
    </citation>
    <scope>NUCLEOTIDE SEQUENCE [LARGE SCALE GENOMIC DNA]</scope>
    <source>
        <strain evidence="13 14">AB-CW1</strain>
    </source>
</reference>
<evidence type="ECO:0000313" key="13">
    <source>
        <dbReference type="EMBL" id="MEA5446269.1"/>
    </source>
</evidence>
<comment type="caution">
    <text evidence="13">The sequence shown here is derived from an EMBL/GenBank/DDBJ whole genome shotgun (WGS) entry which is preliminary data.</text>
</comment>
<keyword evidence="6" id="KW-1003">Cell membrane</keyword>
<keyword evidence="5" id="KW-0813">Transport</keyword>
<keyword evidence="9 12" id="KW-1133">Transmembrane helix</keyword>
<name>A0AAP6JHF1_9GAMM</name>
<dbReference type="InterPro" id="IPR005495">
    <property type="entry name" value="LptG/LptF_permease"/>
</dbReference>
<dbReference type="GO" id="GO:0055085">
    <property type="term" value="P:transmembrane transport"/>
    <property type="evidence" value="ECO:0007669"/>
    <property type="project" value="InterPro"/>
</dbReference>
<evidence type="ECO:0000256" key="11">
    <source>
        <dbReference type="ARBA" id="ARBA00026081"/>
    </source>
</evidence>
<dbReference type="AlphaFoldDB" id="A0AAP6JHF1"/>
<dbReference type="EMBL" id="JAYGII010000025">
    <property type="protein sequence ID" value="MEA5446269.1"/>
    <property type="molecule type" value="Genomic_DNA"/>
</dbReference>
<dbReference type="Pfam" id="PF03739">
    <property type="entry name" value="LptF_LptG"/>
    <property type="match status" value="1"/>
</dbReference>
<sequence>MFTVIGRYINREVLLSWLAVTSALLVILMSHRFAGFLGSAASGEIPPHSVWPLVGLSTVQYLVIIVPVAFFLSVLLALGRLYKDSEMAAMMACGVGPLHLYKALVWIAVPVMAGVAVLSLQAAPAATQTMNEVQETARAEARLSVFEPGAFRNLEGADGVFYAERRANGELEGVFIQGTEGDERVLIRAQRAWLEAEPDGPRYLVLERGYRYELIPGEAQLQRTRFERHGLRLPEARVDAGADEREARSVSELLSSGRAEDMAEFHWRLSMPIGGLVLTLLAVPLAKTKPRQGRYSRLFIGIVVYLVYSNLLATGQVWLERGQLPMAMGLWWVHGLFLLVAGILLMQQTGGYRRWLQRGGEQGA</sequence>
<feature type="transmembrane region" description="Helical" evidence="12">
    <location>
        <begin position="298"/>
        <end position="319"/>
    </location>
</feature>
<feature type="transmembrane region" description="Helical" evidence="12">
    <location>
        <begin position="325"/>
        <end position="346"/>
    </location>
</feature>
<evidence type="ECO:0000256" key="7">
    <source>
        <dbReference type="ARBA" id="ARBA00022519"/>
    </source>
</evidence>
<evidence type="ECO:0000256" key="4">
    <source>
        <dbReference type="ARBA" id="ARBA00014213"/>
    </source>
</evidence>
<dbReference type="PANTHER" id="PTHR33529">
    <property type="entry name" value="SLR0882 PROTEIN-RELATED"/>
    <property type="match status" value="1"/>
</dbReference>
<comment type="subunit">
    <text evidence="11">Component of the lipopolysaccharide transport and assembly complex. The LptBFG transporter is composed of two ATP-binding proteins (LptB) and two transmembrane proteins (LptF and LptG).</text>
</comment>
<evidence type="ECO:0000256" key="2">
    <source>
        <dbReference type="ARBA" id="ARBA00004429"/>
    </source>
</evidence>
<comment type="function">
    <text evidence="1">Part of the ABC transporter complex LptBFG involved in the translocation of lipopolysaccharide (LPS) from the inner membrane to the outer membrane.</text>
</comment>
<evidence type="ECO:0000256" key="9">
    <source>
        <dbReference type="ARBA" id="ARBA00022989"/>
    </source>
</evidence>
<keyword evidence="8 12" id="KW-0812">Transmembrane</keyword>
<feature type="transmembrane region" description="Helical" evidence="12">
    <location>
        <begin position="265"/>
        <end position="286"/>
    </location>
</feature>
<dbReference type="GO" id="GO:0015920">
    <property type="term" value="P:lipopolysaccharide transport"/>
    <property type="evidence" value="ECO:0007669"/>
    <property type="project" value="TreeGrafter"/>
</dbReference>
<dbReference type="Proteomes" id="UP001302316">
    <property type="component" value="Unassembled WGS sequence"/>
</dbReference>
<dbReference type="GO" id="GO:0043190">
    <property type="term" value="C:ATP-binding cassette (ABC) transporter complex"/>
    <property type="evidence" value="ECO:0007669"/>
    <property type="project" value="InterPro"/>
</dbReference>
<evidence type="ECO:0000256" key="3">
    <source>
        <dbReference type="ARBA" id="ARBA00007725"/>
    </source>
</evidence>